<feature type="transmembrane region" description="Helical" evidence="6">
    <location>
        <begin position="279"/>
        <end position="295"/>
    </location>
</feature>
<keyword evidence="5 6" id="KW-0472">Membrane</keyword>
<feature type="transmembrane region" description="Helical" evidence="6">
    <location>
        <begin position="36"/>
        <end position="58"/>
    </location>
</feature>
<protein>
    <submittedName>
        <fullName evidence="7">Inner-membrane translocator</fullName>
    </submittedName>
</protein>
<evidence type="ECO:0000313" key="7">
    <source>
        <dbReference type="EMBL" id="ADI03096.1"/>
    </source>
</evidence>
<evidence type="ECO:0000256" key="3">
    <source>
        <dbReference type="ARBA" id="ARBA00022692"/>
    </source>
</evidence>
<reference evidence="8" key="1">
    <citation type="journal article" date="2010" name="Stand. Genomic Sci.">
        <title>Complete genome sequence of Syntrophothermus lipocalidus type strain (TGB-C1T).</title>
        <authorList>
            <consortium name="US DOE Joint Genome Institute (JGI-PGF)"/>
            <person name="Djao O."/>
            <person name="Zhang X."/>
            <person name="Lucas S."/>
            <person name="Lapidus A."/>
            <person name="Glavina Del Rio T."/>
            <person name="Nolan M."/>
            <person name="Tice H."/>
            <person name="Cheng J."/>
            <person name="Han C."/>
            <person name="Tapia R."/>
            <person name="Goodwin L."/>
            <person name="Pitluck S."/>
            <person name="Liolios K."/>
            <person name="Ivanova N."/>
            <person name="Mavromatis K."/>
            <person name="Mikhailova N."/>
            <person name="Ovchinnikova G."/>
            <person name="Pati A."/>
            <person name="Brambilla E."/>
            <person name="Chen A."/>
            <person name="Palaniappan K."/>
            <person name="Land M."/>
            <person name="Hauser L."/>
            <person name="Chang Y."/>
            <person name="Jeffries C."/>
            <person name="Rohde M."/>
            <person name="Sikorski J."/>
            <person name="Spring S."/>
            <person name="Goker M."/>
            <person name="Detter J."/>
            <person name="Woyke T."/>
            <person name="Bristow J."/>
            <person name="Eisen J."/>
            <person name="Markowitz V."/>
            <person name="Hugenholtz P."/>
            <person name="Kyrpides N."/>
            <person name="Klenk H."/>
        </authorList>
    </citation>
    <scope>NUCLEOTIDE SEQUENCE [LARGE SCALE GENOMIC DNA]</scope>
    <source>
        <strain evidence="8">DSM 12680 / TGB-C1</strain>
    </source>
</reference>
<dbReference type="GO" id="GO:0005886">
    <property type="term" value="C:plasma membrane"/>
    <property type="evidence" value="ECO:0007669"/>
    <property type="project" value="UniProtKB-SubCell"/>
</dbReference>
<name>D7CKB2_SYNLT</name>
<evidence type="ECO:0000256" key="1">
    <source>
        <dbReference type="ARBA" id="ARBA00004651"/>
    </source>
</evidence>
<accession>D7CKB2</accession>
<keyword evidence="2" id="KW-1003">Cell membrane</keyword>
<evidence type="ECO:0000256" key="6">
    <source>
        <dbReference type="SAM" id="Phobius"/>
    </source>
</evidence>
<gene>
    <name evidence="7" type="ordered locus">Slip_2360</name>
</gene>
<keyword evidence="8" id="KW-1185">Reference proteome</keyword>
<comment type="subcellular location">
    <subcellularLocation>
        <location evidence="1">Cell membrane</location>
        <topology evidence="1">Multi-pass membrane protein</topology>
    </subcellularLocation>
</comment>
<evidence type="ECO:0000313" key="8">
    <source>
        <dbReference type="Proteomes" id="UP000000378"/>
    </source>
</evidence>
<dbReference type="InterPro" id="IPR043428">
    <property type="entry name" value="LivM-like"/>
</dbReference>
<evidence type="ECO:0000256" key="4">
    <source>
        <dbReference type="ARBA" id="ARBA00022989"/>
    </source>
</evidence>
<dbReference type="Proteomes" id="UP000000378">
    <property type="component" value="Chromosome"/>
</dbReference>
<feature type="transmembrane region" description="Helical" evidence="6">
    <location>
        <begin position="89"/>
        <end position="111"/>
    </location>
</feature>
<keyword evidence="3 6" id="KW-0812">Transmembrane</keyword>
<evidence type="ECO:0000256" key="5">
    <source>
        <dbReference type="ARBA" id="ARBA00023136"/>
    </source>
</evidence>
<dbReference type="GO" id="GO:0015658">
    <property type="term" value="F:branched-chain amino acid transmembrane transporter activity"/>
    <property type="evidence" value="ECO:0007669"/>
    <property type="project" value="InterPro"/>
</dbReference>
<dbReference type="PANTHER" id="PTHR30482:SF10">
    <property type="entry name" value="HIGH-AFFINITY BRANCHED-CHAIN AMINO ACID TRANSPORT PROTEIN BRAE"/>
    <property type="match status" value="1"/>
</dbReference>
<dbReference type="HOGENOM" id="CLU_031365_1_2_9"/>
<dbReference type="STRING" id="643648.Slip_2360"/>
<proteinExistence type="predicted"/>
<feature type="transmembrane region" description="Helical" evidence="6">
    <location>
        <begin position="205"/>
        <end position="230"/>
    </location>
</feature>
<dbReference type="Pfam" id="PF02653">
    <property type="entry name" value="BPD_transp_2"/>
    <property type="match status" value="1"/>
</dbReference>
<dbReference type="KEGG" id="slp:Slip_2360"/>
<dbReference type="EMBL" id="CP002048">
    <property type="protein sequence ID" value="ADI03096.1"/>
    <property type="molecule type" value="Genomic_DNA"/>
</dbReference>
<dbReference type="eggNOG" id="COG4177">
    <property type="taxonomic scope" value="Bacteria"/>
</dbReference>
<dbReference type="CDD" id="cd06581">
    <property type="entry name" value="TM_PBP1_LivM_like"/>
    <property type="match status" value="1"/>
</dbReference>
<feature type="transmembrane region" description="Helical" evidence="6">
    <location>
        <begin position="12"/>
        <end position="30"/>
    </location>
</feature>
<feature type="transmembrane region" description="Helical" evidence="6">
    <location>
        <begin position="242"/>
        <end position="267"/>
    </location>
</feature>
<dbReference type="AlphaFoldDB" id="D7CKB2"/>
<dbReference type="PANTHER" id="PTHR30482">
    <property type="entry name" value="HIGH-AFFINITY BRANCHED-CHAIN AMINO ACID TRANSPORT SYSTEM PERMEASE"/>
    <property type="match status" value="1"/>
</dbReference>
<organism evidence="7 8">
    <name type="scientific">Syntrophothermus lipocalidus (strain DSM 12680 / TGB-C1)</name>
    <dbReference type="NCBI Taxonomy" id="643648"/>
    <lineage>
        <taxon>Bacteria</taxon>
        <taxon>Bacillati</taxon>
        <taxon>Bacillota</taxon>
        <taxon>Clostridia</taxon>
        <taxon>Eubacteriales</taxon>
        <taxon>Syntrophomonadaceae</taxon>
        <taxon>Syntrophothermus</taxon>
    </lineage>
</organism>
<sequence>MDKSKPNWSAYLSISVLLVAMFFLVQYLINAQLLDVYYQINLFMMGINIILAVSLNLITGFTGQLSLGHAGFMAVGAYVAAVMTSKLGYSLPVAVLSGCIAAGVAGVLIGVPTLRLKGDYLAIATLGFGEIVRVVLLNIDYVGGAAGLIGIAQLTNWTWLFFSVLVTLLFIQNLINSSYGRACLAVRENEVAAEMMGVDTTKYKILAFTVGAFFAGLAGALYAHYFFIIQPGTFSFFRSFDVLVMVVLGGLGSTTGAVLAAVFLTILSAGLQSFPEIRMVIYSVVLIVTMIYRPQGLMGNKEISLRIFRRVRGEDRGATRSEEPL</sequence>
<keyword evidence="4 6" id="KW-1133">Transmembrane helix</keyword>
<dbReference type="InterPro" id="IPR001851">
    <property type="entry name" value="ABC_transp_permease"/>
</dbReference>
<feature type="transmembrane region" description="Helical" evidence="6">
    <location>
        <begin position="145"/>
        <end position="171"/>
    </location>
</feature>
<feature type="transmembrane region" description="Helical" evidence="6">
    <location>
        <begin position="65"/>
        <end position="83"/>
    </location>
</feature>
<reference evidence="7 8" key="2">
    <citation type="journal article" date="2010" name="Stand. Genomic Sci.">
        <title>Complete genome sequence of Syntrophothermus lipocalidus type strain (TGB-C1).</title>
        <authorList>
            <person name="Djao O.D."/>
            <person name="Zhang X."/>
            <person name="Lucas S."/>
            <person name="Lapidus A."/>
            <person name="Del Rio T.G."/>
            <person name="Nolan M."/>
            <person name="Tice H."/>
            <person name="Cheng J.F."/>
            <person name="Han C."/>
            <person name="Tapia R."/>
            <person name="Goodwin L."/>
            <person name="Pitluck S."/>
            <person name="Liolios K."/>
            <person name="Ivanova N."/>
            <person name="Mavromatis K."/>
            <person name="Mikhailova N."/>
            <person name="Ovchinnikova G."/>
            <person name="Pati A."/>
            <person name="Brambilla E."/>
            <person name="Chen A."/>
            <person name="Palaniappan K."/>
            <person name="Land M."/>
            <person name="Hauser L."/>
            <person name="Chang Y.J."/>
            <person name="Jeffries C.D."/>
            <person name="Rohde M."/>
            <person name="Sikorski J."/>
            <person name="Spring S."/>
            <person name="Goker M."/>
            <person name="Detter J.C."/>
            <person name="Woyke T."/>
            <person name="Bristow J."/>
            <person name="Eisen J.A."/>
            <person name="Markowitz V."/>
            <person name="Hugenholtz P."/>
            <person name="Kyrpides N.C."/>
            <person name="Klenk H.P."/>
        </authorList>
    </citation>
    <scope>NUCLEOTIDE SEQUENCE [LARGE SCALE GENOMIC DNA]</scope>
    <source>
        <strain evidence="8">DSM 12680 / TGB-C1</strain>
    </source>
</reference>
<evidence type="ECO:0000256" key="2">
    <source>
        <dbReference type="ARBA" id="ARBA00022475"/>
    </source>
</evidence>
<dbReference type="RefSeq" id="WP_013176498.1">
    <property type="nucleotide sequence ID" value="NC_014220.1"/>
</dbReference>